<name>A0ACD1AAX0_9FIRM</name>
<sequence length="522" mass="56943">MARKISIEIVAQDNFTKTLKNMRSDTQKFNKDLETLGNKLSKFNESMTIDTSSAEKGLENLILEISNTKAALKSLQDEMVHGVGSETMAKESENIVQGNQNAEKSFGKLKKTIQESSLAGEMKKLGLDQFSEAVINTTNKAVSVYSKSALGDEEGTMVSNAFSMGLMGAQMGAFAGIAGALTGAAIGVGIGLINGALENYSKRDDSFKAYYGKQYNDIDEAKNEMITSAASLSLSKAEGTILLDEINKLKGLNDENLLAAGNAYQNKLLNDDENKGDIYDQIAFLESDEGKKNAEIDTEYADFMAGLENKKQAYDIEAKKALVADQFDQNVINDLKNTGYSDESIERFKTMNEEFKNSDTSVLQKKNLQMEAGAISANEYAGDEDVQKVKDSNLELISNLQTSAEANDAGWVTVREINNKLTEGLMAAGKEGTQIIPVRGITPAAYRKQSAYGLNYVPYNNFPAMLHEGERVLTASENRGYGKGGGVTVTGNNFTVREEADIGKIARALFREIEKTRMVMAY</sequence>
<keyword evidence="2" id="KW-1185">Reference proteome</keyword>
<protein>
    <submittedName>
        <fullName evidence="1">Uncharacterized protein</fullName>
    </submittedName>
</protein>
<accession>A0ACD1AAX0</accession>
<proteinExistence type="predicted"/>
<dbReference type="Proteomes" id="UP000594014">
    <property type="component" value="Chromosome"/>
</dbReference>
<evidence type="ECO:0000313" key="2">
    <source>
        <dbReference type="Proteomes" id="UP000594014"/>
    </source>
</evidence>
<evidence type="ECO:0000313" key="1">
    <source>
        <dbReference type="EMBL" id="QOX63683.1"/>
    </source>
</evidence>
<reference evidence="1" key="1">
    <citation type="submission" date="2019-08" db="EMBL/GenBank/DDBJ databases">
        <title>Genome sequence of Clostridiales bacterium MT110.</title>
        <authorList>
            <person name="Cao J."/>
        </authorList>
    </citation>
    <scope>NUCLEOTIDE SEQUENCE</scope>
    <source>
        <strain evidence="1">MT110</strain>
    </source>
</reference>
<organism evidence="1 2">
    <name type="scientific">Anoxybacterium hadale</name>
    <dbReference type="NCBI Taxonomy" id="3408580"/>
    <lineage>
        <taxon>Bacteria</taxon>
        <taxon>Bacillati</taxon>
        <taxon>Bacillota</taxon>
        <taxon>Clostridia</taxon>
        <taxon>Peptostreptococcales</taxon>
        <taxon>Anaerovoracaceae</taxon>
        <taxon>Anoxybacterium</taxon>
    </lineage>
</organism>
<dbReference type="EMBL" id="CP042469">
    <property type="protein sequence ID" value="QOX63683.1"/>
    <property type="molecule type" value="Genomic_DNA"/>
</dbReference>
<gene>
    <name evidence="1" type="ORF">FRZ06_10135</name>
</gene>